<reference evidence="1 2" key="1">
    <citation type="submission" date="2018-03" db="EMBL/GenBank/DDBJ databases">
        <title>Ahniella affigens gen. nov., sp. nov., a gammaproteobacterium isolated from sandy soil near a stream.</title>
        <authorList>
            <person name="Ko Y."/>
            <person name="Kim J.-H."/>
        </authorList>
    </citation>
    <scope>NUCLEOTIDE SEQUENCE [LARGE SCALE GENOMIC DNA]</scope>
    <source>
        <strain evidence="1 2">D13</strain>
    </source>
</reference>
<evidence type="ECO:0000313" key="2">
    <source>
        <dbReference type="Proteomes" id="UP000241074"/>
    </source>
</evidence>
<dbReference type="Proteomes" id="UP000241074">
    <property type="component" value="Chromosome"/>
</dbReference>
<sequence length="150" mass="16656">MSSLGLERFVPPIKVSADDLELALDTVSGSAVAEVSAYVARTSGKVVLIGLDDGEEEAIEGDVDDPDQYVPVPDRKELDLGRYLVNRFIEQNAPKLESRVEEIFQRRGAYQRFKALLSDHGLLDAWYAFDNAAVQEALRAWASDHGFELE</sequence>
<name>A0A2P1PRC6_9GAMM</name>
<dbReference type="OrthoDB" id="598113at2"/>
<dbReference type="Pfam" id="PF03682">
    <property type="entry name" value="UPF0158"/>
    <property type="match status" value="1"/>
</dbReference>
<reference evidence="1 2" key="2">
    <citation type="submission" date="2018-03" db="EMBL/GenBank/DDBJ databases">
        <authorList>
            <person name="Keele B.F."/>
        </authorList>
    </citation>
    <scope>NUCLEOTIDE SEQUENCE [LARGE SCALE GENOMIC DNA]</scope>
    <source>
        <strain evidence="1 2">D13</strain>
    </source>
</reference>
<proteinExistence type="predicted"/>
<dbReference type="AlphaFoldDB" id="A0A2P1PRC6"/>
<dbReference type="KEGG" id="xba:C7S18_09305"/>
<keyword evidence="2" id="KW-1185">Reference proteome</keyword>
<dbReference type="InterPro" id="IPR005361">
    <property type="entry name" value="UPF0158"/>
</dbReference>
<evidence type="ECO:0000313" key="1">
    <source>
        <dbReference type="EMBL" id="AVP97378.1"/>
    </source>
</evidence>
<organism evidence="1 2">
    <name type="scientific">Ahniella affigens</name>
    <dbReference type="NCBI Taxonomy" id="2021234"/>
    <lineage>
        <taxon>Bacteria</taxon>
        <taxon>Pseudomonadati</taxon>
        <taxon>Pseudomonadota</taxon>
        <taxon>Gammaproteobacteria</taxon>
        <taxon>Lysobacterales</taxon>
        <taxon>Rhodanobacteraceae</taxon>
        <taxon>Ahniella</taxon>
    </lineage>
</organism>
<dbReference type="EMBL" id="CP027860">
    <property type="protein sequence ID" value="AVP97378.1"/>
    <property type="molecule type" value="Genomic_DNA"/>
</dbReference>
<protein>
    <submittedName>
        <fullName evidence="1">Uncharacterized protein</fullName>
    </submittedName>
</protein>
<gene>
    <name evidence="1" type="ORF">C7S18_09305</name>
</gene>
<accession>A0A2P1PRC6</accession>